<dbReference type="GO" id="GO:0006260">
    <property type="term" value="P:DNA replication"/>
    <property type="evidence" value="ECO:0007669"/>
    <property type="project" value="InterPro"/>
</dbReference>
<protein>
    <recommendedName>
        <fullName evidence="1">Replication-associated protein G2P N-terminal domain-containing protein</fullName>
    </recommendedName>
</protein>
<dbReference type="Proteomes" id="UP000509658">
    <property type="component" value="Chromosome"/>
</dbReference>
<reference evidence="2 3" key="1">
    <citation type="submission" date="2020-05" db="EMBL/GenBank/DDBJ databases">
        <title>Horizontal transmission and recombination maintain forever young bacterial symbiont genomes.</title>
        <authorList>
            <person name="Russell S.L."/>
            <person name="Pepper-Tunick E."/>
            <person name="Svedberg J."/>
            <person name="Byrne A."/>
            <person name="Ruelas Castillo J."/>
            <person name="Vollmers C."/>
            <person name="Beinart R.A."/>
            <person name="Corbett-Detig R."/>
        </authorList>
    </citation>
    <scope>NUCLEOTIDE SEQUENCE [LARGE SCALE GENOMIC DNA]</scope>
    <source>
        <strain evidence="2">Santa_Monica_outfall</strain>
    </source>
</reference>
<dbReference type="KEGG" id="rev:HUE57_09320"/>
<evidence type="ECO:0000313" key="3">
    <source>
        <dbReference type="Proteomes" id="UP000509658"/>
    </source>
</evidence>
<gene>
    <name evidence="2" type="ORF">HUE57_09320</name>
</gene>
<dbReference type="Pfam" id="PF05144">
    <property type="entry name" value="Phage_CRI"/>
    <property type="match status" value="1"/>
</dbReference>
<dbReference type="AlphaFoldDB" id="A0A6N0HVM9"/>
<dbReference type="RefSeq" id="WP_174673065.1">
    <property type="nucleotide sequence ID" value="NZ_CP054491.1"/>
</dbReference>
<accession>A0A6N0HVM9</accession>
<organism evidence="2 3">
    <name type="scientific">Candidatus Reidiella endopervernicosa</name>
    <dbReference type="NCBI Taxonomy" id="2738883"/>
    <lineage>
        <taxon>Bacteria</taxon>
        <taxon>Pseudomonadati</taxon>
        <taxon>Pseudomonadota</taxon>
        <taxon>Gammaproteobacteria</taxon>
        <taxon>Candidatus Reidiella</taxon>
    </lineage>
</organism>
<evidence type="ECO:0000259" key="1">
    <source>
        <dbReference type="Pfam" id="PF05144"/>
    </source>
</evidence>
<evidence type="ECO:0000313" key="2">
    <source>
        <dbReference type="EMBL" id="QKQ26453.1"/>
    </source>
</evidence>
<keyword evidence="3" id="KW-1185">Reference proteome</keyword>
<proteinExistence type="predicted"/>
<name>A0A6N0HVM9_9GAMM</name>
<dbReference type="InterPro" id="IPR022686">
    <property type="entry name" value="G2P_N"/>
</dbReference>
<feature type="domain" description="Replication-associated protein G2P N-terminal" evidence="1">
    <location>
        <begin position="15"/>
        <end position="54"/>
    </location>
</feature>
<dbReference type="EMBL" id="CP054491">
    <property type="protein sequence ID" value="QKQ26453.1"/>
    <property type="molecule type" value="Genomic_DNA"/>
</dbReference>
<sequence>MMWLRGYTLLLLIVKGKHQAASAYSGETLYIGQKSRRISLKLHNKYKELQKHNQTFLVGHMARRSTSTLAPRTKT</sequence>